<dbReference type="KEGG" id="tvr:TVD_04835"/>
<gene>
    <name evidence="6" type="ORF">TVD_04835</name>
</gene>
<name>A0A0G3G5H9_9GAMM</name>
<keyword evidence="1" id="KW-0805">Transcription regulation</keyword>
<dbReference type="STRING" id="106634.TVD_04835"/>
<feature type="compositionally biased region" description="Basic and acidic residues" evidence="4">
    <location>
        <begin position="105"/>
        <end position="117"/>
    </location>
</feature>
<feature type="domain" description="HTH merR-type" evidence="5">
    <location>
        <begin position="21"/>
        <end position="90"/>
    </location>
</feature>
<dbReference type="OrthoDB" id="9800334at2"/>
<dbReference type="InterPro" id="IPR009061">
    <property type="entry name" value="DNA-bd_dom_put_sf"/>
</dbReference>
<feature type="region of interest" description="Disordered" evidence="4">
    <location>
        <begin position="90"/>
        <end position="124"/>
    </location>
</feature>
<reference evidence="6 7" key="1">
    <citation type="submission" date="2015-04" db="EMBL/GenBank/DDBJ databases">
        <title>Complete Sequence for the Genome of the Thioalkalivibrio versutus D301.</title>
        <authorList>
            <person name="Mu T."/>
            <person name="Zhou J."/>
            <person name="Xu X."/>
        </authorList>
    </citation>
    <scope>NUCLEOTIDE SEQUENCE [LARGE SCALE GENOMIC DNA]</scope>
    <source>
        <strain evidence="6 7">D301</strain>
    </source>
</reference>
<dbReference type="Gene3D" id="1.10.1660.10">
    <property type="match status" value="1"/>
</dbReference>
<dbReference type="SMART" id="SM00422">
    <property type="entry name" value="HTH_MERR"/>
    <property type="match status" value="1"/>
</dbReference>
<dbReference type="PANTHER" id="PTHR30204">
    <property type="entry name" value="REDOX-CYCLING DRUG-SENSING TRANSCRIPTIONAL ACTIVATOR SOXR"/>
    <property type="match status" value="1"/>
</dbReference>
<evidence type="ECO:0000256" key="3">
    <source>
        <dbReference type="ARBA" id="ARBA00023163"/>
    </source>
</evidence>
<evidence type="ECO:0000256" key="4">
    <source>
        <dbReference type="SAM" id="MobiDB-lite"/>
    </source>
</evidence>
<sequence length="335" mass="37105">MSYNYFMASATHIELQDEEGLYPIRHVCAETGINDVTLRAWERRYGLIRPMRTPKGHRLYSLSDIARIKRIMELLEQGIPVSQVHRVLNDESAHGTARAESPEADDTRPQAASERRASPGPGIAPHTMDPIAEALYASVANLDADELDRIYTRLVMRHGWDGVHESAFLEVYRRLREESRHSAEGEVRLAIFAAWATAAFADQLRSATRACDEPSYPCLVLGGGHQQVGGMLLQLACARRGMKTLPLFDATSPEGLDTLIRRLRAPAMIIHGSSQLMRSPELPRVEAILKQAGPPCYLAGSAALELSQMEHGREIEVLPGPPLEAAARLSRHLPE</sequence>
<evidence type="ECO:0000256" key="2">
    <source>
        <dbReference type="ARBA" id="ARBA00023125"/>
    </source>
</evidence>
<keyword evidence="7" id="KW-1185">Reference proteome</keyword>
<proteinExistence type="predicted"/>
<evidence type="ECO:0000256" key="1">
    <source>
        <dbReference type="ARBA" id="ARBA00023015"/>
    </source>
</evidence>
<dbReference type="Pfam" id="PF13411">
    <property type="entry name" value="MerR_1"/>
    <property type="match status" value="1"/>
</dbReference>
<evidence type="ECO:0000313" key="7">
    <source>
        <dbReference type="Proteomes" id="UP000064201"/>
    </source>
</evidence>
<evidence type="ECO:0000313" key="6">
    <source>
        <dbReference type="EMBL" id="AKJ94737.1"/>
    </source>
</evidence>
<dbReference type="GO" id="GO:0003677">
    <property type="term" value="F:DNA binding"/>
    <property type="evidence" value="ECO:0007669"/>
    <property type="project" value="UniProtKB-KW"/>
</dbReference>
<dbReference type="Proteomes" id="UP000064201">
    <property type="component" value="Chromosome"/>
</dbReference>
<keyword evidence="2" id="KW-0238">DNA-binding</keyword>
<keyword evidence="3" id="KW-0804">Transcription</keyword>
<dbReference type="EMBL" id="CP011367">
    <property type="protein sequence ID" value="AKJ94737.1"/>
    <property type="molecule type" value="Genomic_DNA"/>
</dbReference>
<dbReference type="PATRIC" id="fig|106634.4.peg.985"/>
<dbReference type="CDD" id="cd01104">
    <property type="entry name" value="HTH_MlrA-CarA"/>
    <property type="match status" value="1"/>
</dbReference>
<dbReference type="GO" id="GO:0003700">
    <property type="term" value="F:DNA-binding transcription factor activity"/>
    <property type="evidence" value="ECO:0007669"/>
    <property type="project" value="InterPro"/>
</dbReference>
<dbReference type="PROSITE" id="PS50937">
    <property type="entry name" value="HTH_MERR_2"/>
    <property type="match status" value="1"/>
</dbReference>
<dbReference type="SUPFAM" id="SSF46955">
    <property type="entry name" value="Putative DNA-binding domain"/>
    <property type="match status" value="1"/>
</dbReference>
<dbReference type="RefSeq" id="WP_047250951.1">
    <property type="nucleotide sequence ID" value="NZ_CP011367.1"/>
</dbReference>
<dbReference type="InterPro" id="IPR047057">
    <property type="entry name" value="MerR_fam"/>
</dbReference>
<protein>
    <submittedName>
        <fullName evidence="6">MerR family transcriptional regulator</fullName>
    </submittedName>
</protein>
<accession>A0A0G3G5H9</accession>
<dbReference type="InterPro" id="IPR000551">
    <property type="entry name" value="MerR-type_HTH_dom"/>
</dbReference>
<organism evidence="6 7">
    <name type="scientific">Thioalkalivibrio versutus</name>
    <dbReference type="NCBI Taxonomy" id="106634"/>
    <lineage>
        <taxon>Bacteria</taxon>
        <taxon>Pseudomonadati</taxon>
        <taxon>Pseudomonadota</taxon>
        <taxon>Gammaproteobacteria</taxon>
        <taxon>Chromatiales</taxon>
        <taxon>Ectothiorhodospiraceae</taxon>
        <taxon>Thioalkalivibrio</taxon>
    </lineage>
</organism>
<evidence type="ECO:0000259" key="5">
    <source>
        <dbReference type="PROSITE" id="PS50937"/>
    </source>
</evidence>
<dbReference type="PANTHER" id="PTHR30204:SF67">
    <property type="entry name" value="HTH-TYPE TRANSCRIPTIONAL REGULATOR MLRA-RELATED"/>
    <property type="match status" value="1"/>
</dbReference>
<dbReference type="AlphaFoldDB" id="A0A0G3G5H9"/>